<evidence type="ECO:0000313" key="3">
    <source>
        <dbReference type="Proteomes" id="UP000187209"/>
    </source>
</evidence>
<dbReference type="Gene3D" id="3.30.420.40">
    <property type="match status" value="2"/>
</dbReference>
<dbReference type="EMBL" id="MPUH01000836">
    <property type="protein sequence ID" value="OMJ73230.1"/>
    <property type="molecule type" value="Genomic_DNA"/>
</dbReference>
<organism evidence="2 3">
    <name type="scientific">Stentor coeruleus</name>
    <dbReference type="NCBI Taxonomy" id="5963"/>
    <lineage>
        <taxon>Eukaryota</taxon>
        <taxon>Sar</taxon>
        <taxon>Alveolata</taxon>
        <taxon>Ciliophora</taxon>
        <taxon>Postciliodesmatophora</taxon>
        <taxon>Heterotrichea</taxon>
        <taxon>Heterotrichida</taxon>
        <taxon>Stentoridae</taxon>
        <taxon>Stentor</taxon>
    </lineage>
</organism>
<reference evidence="2 3" key="1">
    <citation type="submission" date="2016-11" db="EMBL/GenBank/DDBJ databases">
        <title>The macronuclear genome of Stentor coeruleus: a giant cell with tiny introns.</title>
        <authorList>
            <person name="Slabodnick M."/>
            <person name="Ruby J.G."/>
            <person name="Reiff S.B."/>
            <person name="Swart E.C."/>
            <person name="Gosai S."/>
            <person name="Prabakaran S."/>
            <person name="Witkowska E."/>
            <person name="Larue G.E."/>
            <person name="Fisher S."/>
            <person name="Freeman R.M."/>
            <person name="Gunawardena J."/>
            <person name="Chu W."/>
            <person name="Stover N.A."/>
            <person name="Gregory B.D."/>
            <person name="Nowacki M."/>
            <person name="Derisi J."/>
            <person name="Roy S.W."/>
            <person name="Marshall W.F."/>
            <person name="Sood P."/>
        </authorList>
    </citation>
    <scope>NUCLEOTIDE SEQUENCE [LARGE SCALE GENOMIC DNA]</scope>
    <source>
        <strain evidence="2">WM001</strain>
    </source>
</reference>
<comment type="catalytic activity">
    <reaction evidence="1">
        <text>ATP + H2O = ADP + phosphate + H(+)</text>
        <dbReference type="Rhea" id="RHEA:13065"/>
        <dbReference type="ChEBI" id="CHEBI:15377"/>
        <dbReference type="ChEBI" id="CHEBI:15378"/>
        <dbReference type="ChEBI" id="CHEBI:30616"/>
        <dbReference type="ChEBI" id="CHEBI:43474"/>
        <dbReference type="ChEBI" id="CHEBI:456216"/>
    </reaction>
</comment>
<sequence length="68" mass="7463">MTQIMFEKFNISSFYVGNQSVLSLYSIGKMSGLVLYSGDGVTHDDPILEGYAIPQAILDLGGYNRNIV</sequence>
<dbReference type="OrthoDB" id="436844at2759"/>
<proteinExistence type="predicted"/>
<dbReference type="InterPro" id="IPR004000">
    <property type="entry name" value="Actin"/>
</dbReference>
<name>A0A1R2B9F6_9CILI</name>
<dbReference type="InterPro" id="IPR043129">
    <property type="entry name" value="ATPase_NBD"/>
</dbReference>
<comment type="caution">
    <text evidence="2">The sequence shown here is derived from an EMBL/GenBank/DDBJ whole genome shotgun (WGS) entry which is preliminary data.</text>
</comment>
<dbReference type="PANTHER" id="PTHR11937">
    <property type="entry name" value="ACTIN"/>
    <property type="match status" value="1"/>
</dbReference>
<protein>
    <submittedName>
        <fullName evidence="2">Uncharacterized protein</fullName>
    </submittedName>
</protein>
<dbReference type="AlphaFoldDB" id="A0A1R2B9F6"/>
<evidence type="ECO:0000256" key="1">
    <source>
        <dbReference type="ARBA" id="ARBA00049360"/>
    </source>
</evidence>
<dbReference type="Proteomes" id="UP000187209">
    <property type="component" value="Unassembled WGS sequence"/>
</dbReference>
<evidence type="ECO:0000313" key="2">
    <source>
        <dbReference type="EMBL" id="OMJ73230.1"/>
    </source>
</evidence>
<accession>A0A1R2B9F6</accession>
<dbReference type="SUPFAM" id="SSF53067">
    <property type="entry name" value="Actin-like ATPase domain"/>
    <property type="match status" value="2"/>
</dbReference>
<keyword evidence="3" id="KW-1185">Reference proteome</keyword>
<gene>
    <name evidence="2" type="ORF">SteCoe_28104</name>
</gene>
<dbReference type="Pfam" id="PF00022">
    <property type="entry name" value="Actin"/>
    <property type="match status" value="1"/>
</dbReference>